<keyword evidence="2" id="KW-0472">Membrane</keyword>
<dbReference type="EMBL" id="JAVLET010000003">
    <property type="protein sequence ID" value="KAL0471989.1"/>
    <property type="molecule type" value="Genomic_DNA"/>
</dbReference>
<gene>
    <name evidence="4" type="ORF">QR685DRAFT_439770</name>
</gene>
<accession>A0ABR3DH29</accession>
<feature type="region of interest" description="Disordered" evidence="1">
    <location>
        <begin position="348"/>
        <end position="395"/>
    </location>
</feature>
<dbReference type="InterPro" id="IPR041622">
    <property type="entry name" value="SLATT_fungi"/>
</dbReference>
<feature type="domain" description="SMODS and SLOG-associating 2TM effector" evidence="3">
    <location>
        <begin position="207"/>
        <end position="327"/>
    </location>
</feature>
<feature type="compositionally biased region" description="Polar residues" evidence="1">
    <location>
        <begin position="109"/>
        <end position="119"/>
    </location>
</feature>
<evidence type="ECO:0000256" key="2">
    <source>
        <dbReference type="SAM" id="Phobius"/>
    </source>
</evidence>
<dbReference type="Pfam" id="PF18142">
    <property type="entry name" value="SLATT_fungal"/>
    <property type="match status" value="1"/>
</dbReference>
<proteinExistence type="predicted"/>
<protein>
    <recommendedName>
        <fullName evidence="3">SMODS and SLOG-associating 2TM effector domain-containing protein</fullName>
    </recommendedName>
</protein>
<evidence type="ECO:0000313" key="5">
    <source>
        <dbReference type="Proteomes" id="UP001451303"/>
    </source>
</evidence>
<sequence length="395" mass="42164">MSGPRSSESTSAYEREDIDTAQADEQSPLLQEAKGAISFDTVSSPVRPKPTSRRQPSQNCSSPGTSSKISTVDFGYPSKSASDSARRRTMSEEEEDRTLPSSPPLPPIKSSTDTGSSSKAPVVSPKMTPLQAAAVRSMTAAKYGILKADNNLSWGDPAGLPMRRTNGENLVIFRWAIGINSGLAGKTDPRSLEEGRRRAVGMYAATMKAQREKRVKHALIDVLLYASHLAQILIGAMLTALGPSAGKHAIIITVLGAVNTVIAGVLALIKGQGLPERLRHDQAEFRKLQDWIEQTEALLAVGVIGRDRKEVGLLIQIAFRKYNAVRQSEENNRNENYVRVGAADPLGSGSGGASAPVEHVGQTGKLLNLDDHERNTGPYQSVGSGRGKGSSQSGT</sequence>
<keyword evidence="2" id="KW-1133">Transmembrane helix</keyword>
<reference evidence="4 5" key="1">
    <citation type="submission" date="2023-09" db="EMBL/GenBank/DDBJ databases">
        <title>Multi-omics analysis of a traditional fermented food reveals byproduct-associated fungal strains for waste-to-food upcycling.</title>
        <authorList>
            <consortium name="Lawrence Berkeley National Laboratory"/>
            <person name="Rekdal V.M."/>
            <person name="Villalobos-Escobedo J.M."/>
            <person name="Rodriguez-Valeron N."/>
            <person name="Garcia M.O."/>
            <person name="Vasquez D.P."/>
            <person name="Damayanti I."/>
            <person name="Sorensen P.M."/>
            <person name="Baidoo E.E."/>
            <person name="De Carvalho A.C."/>
            <person name="Riley R."/>
            <person name="Lipzen A."/>
            <person name="He G."/>
            <person name="Yan M."/>
            <person name="Haridas S."/>
            <person name="Daum C."/>
            <person name="Yoshinaga Y."/>
            <person name="Ng V."/>
            <person name="Grigoriev I.V."/>
            <person name="Munk R."/>
            <person name="Nuraida L."/>
            <person name="Wijaya C.H."/>
            <person name="Morales P.-C."/>
            <person name="Keasling J.D."/>
        </authorList>
    </citation>
    <scope>NUCLEOTIDE SEQUENCE [LARGE SCALE GENOMIC DNA]</scope>
    <source>
        <strain evidence="4 5">FGSC 2613</strain>
    </source>
</reference>
<feature type="region of interest" description="Disordered" evidence="1">
    <location>
        <begin position="1"/>
        <end position="125"/>
    </location>
</feature>
<name>A0ABR3DH29_NEUIN</name>
<keyword evidence="5" id="KW-1185">Reference proteome</keyword>
<dbReference type="PANTHER" id="PTHR38793:SF3">
    <property type="entry name" value="SMODS AND SLOG-ASSOCIATING 2TM EFFECTOR DOMAIN-CONTAINING PROTEIN"/>
    <property type="match status" value="1"/>
</dbReference>
<evidence type="ECO:0000313" key="4">
    <source>
        <dbReference type="EMBL" id="KAL0471989.1"/>
    </source>
</evidence>
<organism evidence="4 5">
    <name type="scientific">Neurospora intermedia</name>
    <dbReference type="NCBI Taxonomy" id="5142"/>
    <lineage>
        <taxon>Eukaryota</taxon>
        <taxon>Fungi</taxon>
        <taxon>Dikarya</taxon>
        <taxon>Ascomycota</taxon>
        <taxon>Pezizomycotina</taxon>
        <taxon>Sordariomycetes</taxon>
        <taxon>Sordariomycetidae</taxon>
        <taxon>Sordariales</taxon>
        <taxon>Sordariaceae</taxon>
        <taxon>Neurospora</taxon>
    </lineage>
</organism>
<dbReference type="PANTHER" id="PTHR38793">
    <property type="entry name" value="SLATT_FUNGAL DOMAIN-CONTAINING PROTEIN-RELATED"/>
    <property type="match status" value="1"/>
</dbReference>
<evidence type="ECO:0000256" key="1">
    <source>
        <dbReference type="SAM" id="MobiDB-lite"/>
    </source>
</evidence>
<dbReference type="Proteomes" id="UP001451303">
    <property type="component" value="Unassembled WGS sequence"/>
</dbReference>
<feature type="transmembrane region" description="Helical" evidence="2">
    <location>
        <begin position="218"/>
        <end position="242"/>
    </location>
</feature>
<keyword evidence="2" id="KW-0812">Transmembrane</keyword>
<feature type="compositionally biased region" description="Polar residues" evidence="1">
    <location>
        <begin position="53"/>
        <end position="70"/>
    </location>
</feature>
<feature type="transmembrane region" description="Helical" evidence="2">
    <location>
        <begin position="248"/>
        <end position="269"/>
    </location>
</feature>
<dbReference type="NCBIfam" id="NF033635">
    <property type="entry name" value="SLATT_fungal"/>
    <property type="match status" value="1"/>
</dbReference>
<comment type="caution">
    <text evidence="4">The sequence shown here is derived from an EMBL/GenBank/DDBJ whole genome shotgun (WGS) entry which is preliminary data.</text>
</comment>
<evidence type="ECO:0000259" key="3">
    <source>
        <dbReference type="Pfam" id="PF18142"/>
    </source>
</evidence>
<feature type="compositionally biased region" description="Polar residues" evidence="1">
    <location>
        <begin position="1"/>
        <end position="12"/>
    </location>
</feature>